<protein>
    <submittedName>
        <fullName evidence="1">Uncharacterized protein</fullName>
    </submittedName>
</protein>
<dbReference type="AlphaFoldDB" id="A0A645DX79"/>
<organism evidence="1">
    <name type="scientific">bioreactor metagenome</name>
    <dbReference type="NCBI Taxonomy" id="1076179"/>
    <lineage>
        <taxon>unclassified sequences</taxon>
        <taxon>metagenomes</taxon>
        <taxon>ecological metagenomes</taxon>
    </lineage>
</organism>
<sequence length="88" mass="9546">MEHRGENIVVQKGRNHRNLTGGNIHRFSGGIDAAALPGCHQSFLHQKLNRVPHGLPTHPISPGQLRFRGKFVTAGNAPAEQLLPQNSG</sequence>
<reference evidence="1" key="1">
    <citation type="submission" date="2019-08" db="EMBL/GenBank/DDBJ databases">
        <authorList>
            <person name="Kucharzyk K."/>
            <person name="Murdoch R.W."/>
            <person name="Higgins S."/>
            <person name="Loffler F."/>
        </authorList>
    </citation>
    <scope>NUCLEOTIDE SEQUENCE</scope>
</reference>
<proteinExistence type="predicted"/>
<gene>
    <name evidence="1" type="ORF">SDC9_140880</name>
</gene>
<evidence type="ECO:0000313" key="1">
    <source>
        <dbReference type="EMBL" id="MPM93738.1"/>
    </source>
</evidence>
<comment type="caution">
    <text evidence="1">The sequence shown here is derived from an EMBL/GenBank/DDBJ whole genome shotgun (WGS) entry which is preliminary data.</text>
</comment>
<name>A0A645DX79_9ZZZZ</name>
<accession>A0A645DX79</accession>
<dbReference type="EMBL" id="VSSQ01040477">
    <property type="protein sequence ID" value="MPM93738.1"/>
    <property type="molecule type" value="Genomic_DNA"/>
</dbReference>